<dbReference type="AlphaFoldDB" id="A0A6M5YQR1"/>
<dbReference type="KEGG" id="ftj:FTUN_3184"/>
<evidence type="ECO:0000313" key="1">
    <source>
        <dbReference type="EMBL" id="QJW95633.1"/>
    </source>
</evidence>
<reference evidence="2" key="1">
    <citation type="submission" date="2020-05" db="EMBL/GenBank/DDBJ databases">
        <title>Frigoriglobus tundricola gen. nov., sp. nov., a psychrotolerant cellulolytic planctomycete of the family Gemmataceae with two divergent copies of 16S rRNA gene.</title>
        <authorList>
            <person name="Kulichevskaya I.S."/>
            <person name="Ivanova A.A."/>
            <person name="Naumoff D.G."/>
            <person name="Beletsky A.V."/>
            <person name="Rijpstra W.I.C."/>
            <person name="Sinninghe Damste J.S."/>
            <person name="Mardanov A.V."/>
            <person name="Ravin N.V."/>
            <person name="Dedysh S.N."/>
        </authorList>
    </citation>
    <scope>NUCLEOTIDE SEQUENCE [LARGE SCALE GENOMIC DNA]</scope>
    <source>
        <strain evidence="2">PL17</strain>
    </source>
</reference>
<dbReference type="EMBL" id="CP053452">
    <property type="protein sequence ID" value="QJW95633.1"/>
    <property type="molecule type" value="Genomic_DNA"/>
</dbReference>
<keyword evidence="2" id="KW-1185">Reference proteome</keyword>
<gene>
    <name evidence="1" type="ORF">FTUN_3184</name>
</gene>
<organism evidence="1 2">
    <name type="scientific">Frigoriglobus tundricola</name>
    <dbReference type="NCBI Taxonomy" id="2774151"/>
    <lineage>
        <taxon>Bacteria</taxon>
        <taxon>Pseudomonadati</taxon>
        <taxon>Planctomycetota</taxon>
        <taxon>Planctomycetia</taxon>
        <taxon>Gemmatales</taxon>
        <taxon>Gemmataceae</taxon>
        <taxon>Frigoriglobus</taxon>
    </lineage>
</organism>
<name>A0A6M5YQR1_9BACT</name>
<dbReference type="RefSeq" id="WP_171471381.1">
    <property type="nucleotide sequence ID" value="NZ_CP053452.2"/>
</dbReference>
<evidence type="ECO:0000313" key="2">
    <source>
        <dbReference type="Proteomes" id="UP000503447"/>
    </source>
</evidence>
<dbReference type="Proteomes" id="UP000503447">
    <property type="component" value="Chromosome"/>
</dbReference>
<sequence length="176" mass="18776">MAKHLDREAWATEGDRLVCRLGPLTPDQRRGMTREPLADRPEIELRFATSDGAPLLAEIAFPCATPVSVAKTFLFRELNEVLLRSCGEPVWVHAADAITARWPAADGPDGVWIDLEPGVREKVAGPGPFAFTAAVSFDPAAGWDADTAAAWLAKHVPPSASRFAALPRAAGSRPGG</sequence>
<accession>A0A6M5YQR1</accession>
<protein>
    <submittedName>
        <fullName evidence="1">Uncharacterized protein</fullName>
    </submittedName>
</protein>
<proteinExistence type="predicted"/>